<dbReference type="EMBL" id="JAWDJW010003761">
    <property type="protein sequence ID" value="KAK3076614.1"/>
    <property type="molecule type" value="Genomic_DNA"/>
</dbReference>
<comment type="caution">
    <text evidence="1">The sequence shown here is derived from an EMBL/GenBank/DDBJ whole genome shotgun (WGS) entry which is preliminary data.</text>
</comment>
<gene>
    <name evidence="1" type="ORF">LTS18_012532</name>
</gene>
<protein>
    <submittedName>
        <fullName evidence="1">Uncharacterized protein</fullName>
    </submittedName>
</protein>
<keyword evidence="2" id="KW-1185">Reference proteome</keyword>
<name>A0ACC3DJE0_9PEZI</name>
<sequence>MQASAGRSRMSGAPVVNGTPQNSKIFTQPMSARKAQKLDLGTVERRGQALMQPEQAKHTRPFGLEEAPTFRPTLEEWRNPMEYMRSIVEEGSKYGIVKIIPPDEWNPDFAIDTERFHFRTRRQELNSVEGGTRANLNYLDQLAKFHKQINGTNLNRFPSVDKRPLDLYKLKKLVEAQGGFDRVCKQKKWAEIGRLLGYSGKIMSSLSTSLKNSYAKWLLPYETYLQQAKPGVLQQQELDNGGPYTPSPGPSPMKRPFQNSPFNGSQESPAVRASVALNASIQETPTPVQQQQEPPRPTFSSGFTSVNPGGFTPVNAAGGFTPVNGGFTAVNSHPPPPTSGFAAVNVPNGMHAEDRTTQSTPQRPAESPLASANNTPNMQPSVVGHPTMPTGGFYAVNNPLKRENSTEFSGFTNGDSDSARKSKRQKK</sequence>
<dbReference type="Proteomes" id="UP001186974">
    <property type="component" value="Unassembled WGS sequence"/>
</dbReference>
<accession>A0ACC3DJE0</accession>
<evidence type="ECO:0000313" key="2">
    <source>
        <dbReference type="Proteomes" id="UP001186974"/>
    </source>
</evidence>
<proteinExistence type="predicted"/>
<organism evidence="1 2">
    <name type="scientific">Coniosporium uncinatum</name>
    <dbReference type="NCBI Taxonomy" id="93489"/>
    <lineage>
        <taxon>Eukaryota</taxon>
        <taxon>Fungi</taxon>
        <taxon>Dikarya</taxon>
        <taxon>Ascomycota</taxon>
        <taxon>Pezizomycotina</taxon>
        <taxon>Dothideomycetes</taxon>
        <taxon>Dothideomycetes incertae sedis</taxon>
        <taxon>Coniosporium</taxon>
    </lineage>
</organism>
<reference evidence="1" key="1">
    <citation type="submission" date="2024-09" db="EMBL/GenBank/DDBJ databases">
        <title>Black Yeasts Isolated from many extreme environments.</title>
        <authorList>
            <person name="Coleine C."/>
            <person name="Stajich J.E."/>
            <person name="Selbmann L."/>
        </authorList>
    </citation>
    <scope>NUCLEOTIDE SEQUENCE</scope>
    <source>
        <strain evidence="1">CCFEE 5737</strain>
    </source>
</reference>
<evidence type="ECO:0000313" key="1">
    <source>
        <dbReference type="EMBL" id="KAK3076614.1"/>
    </source>
</evidence>
<feature type="non-terminal residue" evidence="1">
    <location>
        <position position="427"/>
    </location>
</feature>